<dbReference type="EMBL" id="NIOJ01000096">
    <property type="protein sequence ID" value="PNT94659.1"/>
    <property type="molecule type" value="Genomic_DNA"/>
</dbReference>
<dbReference type="PANTHER" id="PTHR30480:SF16">
    <property type="entry name" value="GLYCOSIDE HYDROLASE FAMILY 3 DOMAIN PROTEIN"/>
    <property type="match status" value="1"/>
</dbReference>
<evidence type="ECO:0000256" key="2">
    <source>
        <dbReference type="ARBA" id="ARBA00022801"/>
    </source>
</evidence>
<keyword evidence="2" id="KW-0378">Hydrolase</keyword>
<dbReference type="GO" id="GO:0009254">
    <property type="term" value="P:peptidoglycan turnover"/>
    <property type="evidence" value="ECO:0007669"/>
    <property type="project" value="TreeGrafter"/>
</dbReference>
<comment type="caution">
    <text evidence="6">The sequence shown here is derived from an EMBL/GenBank/DDBJ whole genome shotgun (WGS) entry which is preliminary data.</text>
</comment>
<dbReference type="GO" id="GO:0005975">
    <property type="term" value="P:carbohydrate metabolic process"/>
    <property type="evidence" value="ECO:0007669"/>
    <property type="project" value="InterPro"/>
</dbReference>
<gene>
    <name evidence="6" type="ORF">CDQ84_18585</name>
</gene>
<dbReference type="AlphaFoldDB" id="A0A2K2FC38"/>
<dbReference type="InterPro" id="IPR050226">
    <property type="entry name" value="NagZ_Beta-hexosaminidase"/>
</dbReference>
<protein>
    <submittedName>
        <fullName evidence="6">Beta-N-acetylhexosaminidase</fullName>
    </submittedName>
</protein>
<feature type="domain" description="Glycoside hydrolase family 3 N-terminal" evidence="5">
    <location>
        <begin position="71"/>
        <end position="393"/>
    </location>
</feature>
<evidence type="ECO:0000256" key="3">
    <source>
        <dbReference type="ARBA" id="ARBA00023295"/>
    </source>
</evidence>
<keyword evidence="3" id="KW-0326">Glycosidase</keyword>
<dbReference type="SUPFAM" id="SSF51445">
    <property type="entry name" value="(Trans)glycosidases"/>
    <property type="match status" value="1"/>
</dbReference>
<dbReference type="InterPro" id="IPR019800">
    <property type="entry name" value="Glyco_hydro_3_AS"/>
</dbReference>
<proteinExistence type="inferred from homology"/>
<accession>A0A2K2FC38</accession>
<name>A0A2K2FC38_9CLOT</name>
<dbReference type="GO" id="GO:0004553">
    <property type="term" value="F:hydrolase activity, hydrolyzing O-glycosyl compounds"/>
    <property type="evidence" value="ECO:0007669"/>
    <property type="project" value="InterPro"/>
</dbReference>
<comment type="similarity">
    <text evidence="1">Belongs to the glycosyl hydrolase 3 family.</text>
</comment>
<dbReference type="InterPro" id="IPR001764">
    <property type="entry name" value="Glyco_hydro_3_N"/>
</dbReference>
<dbReference type="InterPro" id="IPR017853">
    <property type="entry name" value="GH"/>
</dbReference>
<dbReference type="Pfam" id="PF00933">
    <property type="entry name" value="Glyco_hydro_3"/>
    <property type="match status" value="1"/>
</dbReference>
<evidence type="ECO:0000313" key="7">
    <source>
        <dbReference type="Proteomes" id="UP000236151"/>
    </source>
</evidence>
<dbReference type="Gene3D" id="3.20.20.300">
    <property type="entry name" value="Glycoside hydrolase, family 3, N-terminal domain"/>
    <property type="match status" value="1"/>
</dbReference>
<evidence type="ECO:0000259" key="5">
    <source>
        <dbReference type="Pfam" id="PF00933"/>
    </source>
</evidence>
<evidence type="ECO:0000256" key="4">
    <source>
        <dbReference type="SAM" id="MobiDB-lite"/>
    </source>
</evidence>
<dbReference type="PROSITE" id="PS00775">
    <property type="entry name" value="GLYCOSYL_HYDROL_F3"/>
    <property type="match status" value="1"/>
</dbReference>
<dbReference type="Proteomes" id="UP000236151">
    <property type="component" value="Unassembled WGS sequence"/>
</dbReference>
<dbReference type="PANTHER" id="PTHR30480">
    <property type="entry name" value="BETA-HEXOSAMINIDASE-RELATED"/>
    <property type="match status" value="1"/>
</dbReference>
<dbReference type="KEGG" id="cthd:CDO33_09615"/>
<feature type="region of interest" description="Disordered" evidence="4">
    <location>
        <begin position="32"/>
        <end position="61"/>
    </location>
</feature>
<dbReference type="RefSeq" id="WP_103083221.1">
    <property type="nucleotide sequence ID" value="NZ_NIOJ01000096.1"/>
</dbReference>
<keyword evidence="7" id="KW-1185">Reference proteome</keyword>
<reference evidence="6 7" key="1">
    <citation type="submission" date="2017-06" db="EMBL/GenBank/DDBJ databases">
        <title>Investigating the central metabolism of Clostridium thermosuccinogenes.</title>
        <authorList>
            <person name="Koendjbiharie J.G."/>
            <person name="van Kranenburg R."/>
        </authorList>
    </citation>
    <scope>NUCLEOTIDE SEQUENCE [LARGE SCALE GENOMIC DNA]</scope>
    <source>
        <strain evidence="6 7">DSM 5806</strain>
    </source>
</reference>
<dbReference type="OrthoDB" id="9805821at2"/>
<organism evidence="6 7">
    <name type="scientific">Clostridium thermosuccinogenes</name>
    <dbReference type="NCBI Taxonomy" id="84032"/>
    <lineage>
        <taxon>Bacteria</taxon>
        <taxon>Bacillati</taxon>
        <taxon>Bacillota</taxon>
        <taxon>Clostridia</taxon>
        <taxon>Eubacteriales</taxon>
        <taxon>Clostridiaceae</taxon>
        <taxon>Clostridium</taxon>
    </lineage>
</organism>
<sequence>MLKRVIIILLFLNILLASFIFGYSIARKSYEAGEDSNKPGGSTASPSGDQPAEDTIQEPKNPIKEHIKGMTLEEKIGQMVVVGLDGYTVDEKARKMIEDYKIGGFVLFGRNIKDSGQLLELTNSLKEVNRKNKIPLFISVDEEGGRVTRMPEELKKLPAAGVIGKTGDESYSFEVGRTIAGEIKALGFNMNFAPVLDINSNPKNPVIGDRAFGSEPEVVTRLGVQAMKGIQSEDIIPVVKHFPGHGDTSTDSHVGLPRVDNGLDRLKSFELLPFKKAIENGADAVMVAHILLPEIDPDYPSSLSEIVINDILREDCGFDGVVFTDDITMGAITENYDIGDAAVKSVSAGADIVLVCHGYDREEAVINVLKSAVSKGDIPEERLDESLYRILKLKEKYGLADDRIDSVNIEEINSRIDAVLR</sequence>
<dbReference type="InterPro" id="IPR036962">
    <property type="entry name" value="Glyco_hydro_3_N_sf"/>
</dbReference>
<evidence type="ECO:0000313" key="6">
    <source>
        <dbReference type="EMBL" id="PNT94659.1"/>
    </source>
</evidence>
<dbReference type="NCBIfam" id="NF003740">
    <property type="entry name" value="PRK05337.1"/>
    <property type="match status" value="1"/>
</dbReference>
<evidence type="ECO:0000256" key="1">
    <source>
        <dbReference type="ARBA" id="ARBA00005336"/>
    </source>
</evidence>
<feature type="compositionally biased region" description="Polar residues" evidence="4">
    <location>
        <begin position="39"/>
        <end position="48"/>
    </location>
</feature>